<dbReference type="AlphaFoldDB" id="A0A2I0JDH5"/>
<name>A0A2I0JDH5_PUNGR</name>
<comment type="caution">
    <text evidence="1">The sequence shown here is derived from an EMBL/GenBank/DDBJ whole genome shotgun (WGS) entry which is preliminary data.</text>
</comment>
<dbReference type="PANTHER" id="PTHR31476:SF16">
    <property type="entry name" value="F14O23.23 PROTEIN"/>
    <property type="match status" value="1"/>
</dbReference>
<dbReference type="InterPro" id="IPR021099">
    <property type="entry name" value="PORR_domain"/>
</dbReference>
<evidence type="ECO:0000313" key="1">
    <source>
        <dbReference type="EMBL" id="PKI54299.1"/>
    </source>
</evidence>
<reference evidence="1 2" key="1">
    <citation type="submission" date="2017-11" db="EMBL/GenBank/DDBJ databases">
        <title>De-novo sequencing of pomegranate (Punica granatum L.) genome.</title>
        <authorList>
            <person name="Akparov Z."/>
            <person name="Amiraslanov A."/>
            <person name="Hajiyeva S."/>
            <person name="Abbasov M."/>
            <person name="Kaur K."/>
            <person name="Hamwieh A."/>
            <person name="Solovyev V."/>
            <person name="Salamov A."/>
            <person name="Braich B."/>
            <person name="Kosarev P."/>
            <person name="Mahmoud A."/>
            <person name="Hajiyev E."/>
            <person name="Babayeva S."/>
            <person name="Izzatullayeva V."/>
            <person name="Mammadov A."/>
            <person name="Mammadov A."/>
            <person name="Sharifova S."/>
            <person name="Ojaghi J."/>
            <person name="Eynullazada K."/>
            <person name="Bayramov B."/>
            <person name="Abdulazimova A."/>
            <person name="Shahmuradov I."/>
        </authorList>
    </citation>
    <scope>NUCLEOTIDE SEQUENCE [LARGE SCALE GENOMIC DNA]</scope>
    <source>
        <strain evidence="2">cv. AG2017</strain>
        <tissue evidence="1">Leaf</tissue>
    </source>
</reference>
<protein>
    <submittedName>
        <fullName evidence="1">Uncharacterized protein</fullName>
    </submittedName>
</protein>
<dbReference type="EMBL" id="PGOL01001793">
    <property type="protein sequence ID" value="PKI54299.1"/>
    <property type="molecule type" value="Genomic_DNA"/>
</dbReference>
<dbReference type="Pfam" id="PF11955">
    <property type="entry name" value="PORR"/>
    <property type="match status" value="1"/>
</dbReference>
<dbReference type="OrthoDB" id="1892230at2759"/>
<sequence length="623" mass="71447">MTLIFRRLSKTSSCRRYPPPLTHQLRPSSFDATAVKFVRDRGLDHAVERERNLRPLINLKNLLKSEPSKSLPISVISQNRDSLRIPIRPIEFVRRYPSVFEEFMPGGVAVHPHFKLKDEVLELDADEQLIYQSESYRKDAADRVLKLLMISRVNKVPLGLLDQLMWDMGLPRDFVQSIVSDFPDYFRVAGNGDFGSESCRSDKVGVLELVCWSNEHAVSAIEKKGTPVVFPMNFSKGFEIDKKFKKWVDEWQRLPYVSPYEDGSHLGPQTGESDKWAAAVLHELLNLFVSKKTEKDNVLSVGEFLGIRSRFKMALLNHPGIFYLSKKLGTYTVVLKGAFKRGSLIEEHPIMVMRSRYIHLMHTIKEEQKVVTAPSSSSKKQDQKVSGLKEHAEDKDESEEDNGVHNLSSSELEDDDDDDCDVDEDDNDLDEDVGVRQGRTCRNASARRGKTSWERDSNSRNRPTSRAESRMDRRQYGESDKNVSTRSSGTGRQEARRDKTSWERDSNSRNRPTGRAERRMDRRQFGESDNNISTRSSGTGRQEARRGKASWERDSSSRNHPTSRAERRMDRRQFGESDKNVSTRSSGTWRQEARRGDKPRTRSQERSNVSTTRSRRSRGLSPA</sequence>
<proteinExistence type="predicted"/>
<dbReference type="Proteomes" id="UP000233551">
    <property type="component" value="Unassembled WGS sequence"/>
</dbReference>
<gene>
    <name evidence="1" type="ORF">CRG98_025314</name>
</gene>
<dbReference type="GeneID" id="116205718"/>
<dbReference type="STRING" id="22663.A0A2I0JDH5"/>
<keyword evidence="2" id="KW-1185">Reference proteome</keyword>
<dbReference type="GO" id="GO:0003723">
    <property type="term" value="F:RNA binding"/>
    <property type="evidence" value="ECO:0007669"/>
    <property type="project" value="InterPro"/>
</dbReference>
<accession>A0A2I0JDH5</accession>
<evidence type="ECO:0000313" key="2">
    <source>
        <dbReference type="Proteomes" id="UP000233551"/>
    </source>
</evidence>
<dbReference type="InterPro" id="IPR045040">
    <property type="entry name" value="PORR_fam"/>
</dbReference>
<organism evidence="1 2">
    <name type="scientific">Punica granatum</name>
    <name type="common">Pomegranate</name>
    <dbReference type="NCBI Taxonomy" id="22663"/>
    <lineage>
        <taxon>Eukaryota</taxon>
        <taxon>Viridiplantae</taxon>
        <taxon>Streptophyta</taxon>
        <taxon>Embryophyta</taxon>
        <taxon>Tracheophyta</taxon>
        <taxon>Spermatophyta</taxon>
        <taxon>Magnoliopsida</taxon>
        <taxon>eudicotyledons</taxon>
        <taxon>Gunneridae</taxon>
        <taxon>Pentapetalae</taxon>
        <taxon>rosids</taxon>
        <taxon>malvids</taxon>
        <taxon>Myrtales</taxon>
        <taxon>Lythraceae</taxon>
        <taxon>Punica</taxon>
    </lineage>
</organism>
<dbReference type="PANTHER" id="PTHR31476">
    <property type="entry name" value="PROTEIN WHAT'S THIS FACTOR 1 HOMOLOG, CHLOROPLASTIC"/>
    <property type="match status" value="1"/>
</dbReference>